<evidence type="ECO:0000256" key="1">
    <source>
        <dbReference type="SAM" id="Phobius"/>
    </source>
</evidence>
<organism evidence="2 3">
    <name type="scientific">Coraliomargarita akajimensis (strain DSM 45221 / IAM 15411 / JCM 23193 / KCTC 12865 / 04OKA010-24)</name>
    <dbReference type="NCBI Taxonomy" id="583355"/>
    <lineage>
        <taxon>Bacteria</taxon>
        <taxon>Pseudomonadati</taxon>
        <taxon>Verrucomicrobiota</taxon>
        <taxon>Opitutia</taxon>
        <taxon>Puniceicoccales</taxon>
        <taxon>Coraliomargaritaceae</taxon>
        <taxon>Coraliomargarita</taxon>
    </lineage>
</organism>
<sequence length="269" mass="31084">MKDPMSKPNLDVELDTSRTLKLLFIGLVAFEILLYLLDSFITYGRLIDQSSIRGMLNLTREDSVGTWFSCLQAFFVGLAFISVGLSQKALGEPAWKKFFWLFFGFFFIYVSIDDGSKFHERIGTVFKKTAVDGSSADTAEPLFAFLGNFPTYYWHVVFMPIFFCIGLAIFIFLWRELRVMNSRIMLLAALSLYVVSQGLDFLEKIEVVQLWLQETFNATEYTILHFSKITEEFMEMLGTTLFLILPLKYLFERFQGIQLKFRSDQATSS</sequence>
<feature type="transmembrane region" description="Helical" evidence="1">
    <location>
        <begin position="152"/>
        <end position="172"/>
    </location>
</feature>
<feature type="transmembrane region" description="Helical" evidence="1">
    <location>
        <begin position="20"/>
        <end position="44"/>
    </location>
</feature>
<feature type="transmembrane region" description="Helical" evidence="1">
    <location>
        <begin position="97"/>
        <end position="112"/>
    </location>
</feature>
<keyword evidence="1" id="KW-0812">Transmembrane</keyword>
<accession>D5EJP3</accession>
<keyword evidence="1" id="KW-0472">Membrane</keyword>
<keyword evidence="1" id="KW-1133">Transmembrane helix</keyword>
<feature type="transmembrane region" description="Helical" evidence="1">
    <location>
        <begin position="64"/>
        <end position="85"/>
    </location>
</feature>
<dbReference type="Proteomes" id="UP000000925">
    <property type="component" value="Chromosome"/>
</dbReference>
<dbReference type="AlphaFoldDB" id="D5EJP3"/>
<evidence type="ECO:0000313" key="2">
    <source>
        <dbReference type="EMBL" id="ADE54642.1"/>
    </source>
</evidence>
<dbReference type="eggNOG" id="ENOG5033P5D">
    <property type="taxonomic scope" value="Bacteria"/>
</dbReference>
<gene>
    <name evidence="2" type="ordered locus">Caka_1623</name>
</gene>
<reference evidence="2 3" key="1">
    <citation type="journal article" date="2010" name="Stand. Genomic Sci.">
        <title>Complete genome sequence of Coraliomargarita akajimensis type strain (04OKA010-24).</title>
        <authorList>
            <person name="Mavromatis K."/>
            <person name="Abt B."/>
            <person name="Brambilla E."/>
            <person name="Lapidus A."/>
            <person name="Copeland A."/>
            <person name="Deshpande S."/>
            <person name="Nolan M."/>
            <person name="Lucas S."/>
            <person name="Tice H."/>
            <person name="Cheng J.F."/>
            <person name="Han C."/>
            <person name="Detter J.C."/>
            <person name="Woyke T."/>
            <person name="Goodwin L."/>
            <person name="Pitluck S."/>
            <person name="Held B."/>
            <person name="Brettin T."/>
            <person name="Tapia R."/>
            <person name="Ivanova N."/>
            <person name="Mikhailova N."/>
            <person name="Pati A."/>
            <person name="Liolios K."/>
            <person name="Chen A."/>
            <person name="Palaniappan K."/>
            <person name="Land M."/>
            <person name="Hauser L."/>
            <person name="Chang Y.J."/>
            <person name="Jeffries C.D."/>
            <person name="Rohde M."/>
            <person name="Goker M."/>
            <person name="Bristow J."/>
            <person name="Eisen J.A."/>
            <person name="Markowitz V."/>
            <person name="Hugenholtz P."/>
            <person name="Klenk H.P."/>
            <person name="Kyrpides N.C."/>
        </authorList>
    </citation>
    <scope>NUCLEOTIDE SEQUENCE [LARGE SCALE GENOMIC DNA]</scope>
    <source>
        <strain evidence="3">DSM 45221 / IAM 15411 / JCM 23193 / KCTC 12865</strain>
    </source>
</reference>
<keyword evidence="3" id="KW-1185">Reference proteome</keyword>
<proteinExistence type="predicted"/>
<name>D5EJP3_CORAD</name>
<protein>
    <submittedName>
        <fullName evidence="2">Uncharacterized protein</fullName>
    </submittedName>
</protein>
<dbReference type="EMBL" id="CP001998">
    <property type="protein sequence ID" value="ADE54642.1"/>
    <property type="molecule type" value="Genomic_DNA"/>
</dbReference>
<dbReference type="KEGG" id="caa:Caka_1623"/>
<evidence type="ECO:0000313" key="3">
    <source>
        <dbReference type="Proteomes" id="UP000000925"/>
    </source>
</evidence>
<dbReference type="HOGENOM" id="CLU_1033317_0_0_0"/>